<evidence type="ECO:0008006" key="4">
    <source>
        <dbReference type="Google" id="ProtNLM"/>
    </source>
</evidence>
<accession>A0A927CLG7</accession>
<dbReference type="Gene3D" id="3.40.50.300">
    <property type="entry name" value="P-loop containing nucleotide triphosphate hydrolases"/>
    <property type="match status" value="1"/>
</dbReference>
<evidence type="ECO:0000313" key="2">
    <source>
        <dbReference type="EMBL" id="MBD2870224.1"/>
    </source>
</evidence>
<dbReference type="RefSeq" id="WP_397328079.1">
    <property type="nucleotide sequence ID" value="NZ_JACXIY010000018.1"/>
</dbReference>
<gene>
    <name evidence="2" type="ORF">IDH41_16715</name>
</gene>
<sequence length="421" mass="46009">LATERGEAAAAAREARAAAGRWAGWLTARALPPDMSPAAALEAFELAEQALQRLRQYDRLTAKRAAADKQIAAFGEQAAALCGRFGEAASQVAADPAAALRLLHAETRRHAVAKREALGIEARLGELALAQQTAEARLGELASDMQAILGDAGMESEPQYAAALEHRRLLAAIDLELSKLELELTAGLSAERAAELEEMYARHDEEQLRSRLSAAQAEVAGLDQEKRGLLEQRGRQRQAMEHLLLEEEHRKLLDQKEMTLAQLKADADRYAVLSVGAALLRGTKRIYEEERQPVVLRNASRAIARLTEGKYVRVLATPDEPGIRLETAERRVIDSALLSRGTAELVYLAMRLALAEEASHSVKLPLLLDDVFVNLDHERLQAAARLAAEMSGERQIIMMTCHGHIRDALLAHGTGAQLVRL</sequence>
<evidence type="ECO:0000256" key="1">
    <source>
        <dbReference type="SAM" id="Coils"/>
    </source>
</evidence>
<comment type="caution">
    <text evidence="2">The sequence shown here is derived from an EMBL/GenBank/DDBJ whole genome shotgun (WGS) entry which is preliminary data.</text>
</comment>
<protein>
    <recommendedName>
        <fullName evidence="4">Chromosome segregation protein SMC</fullName>
    </recommendedName>
</protein>
<feature type="non-terminal residue" evidence="2">
    <location>
        <position position="1"/>
    </location>
</feature>
<dbReference type="PANTHER" id="PTHR41259">
    <property type="entry name" value="DOUBLE-STRAND BREAK REPAIR RAD50 ATPASE, PUTATIVE-RELATED"/>
    <property type="match status" value="1"/>
</dbReference>
<name>A0A927CLG7_9BACL</name>
<feature type="coiled-coil region" evidence="1">
    <location>
        <begin position="205"/>
        <end position="266"/>
    </location>
</feature>
<keyword evidence="3" id="KW-1185">Reference proteome</keyword>
<organism evidence="2 3">
    <name type="scientific">Paenibacillus arenilitoris</name>
    <dbReference type="NCBI Taxonomy" id="2772299"/>
    <lineage>
        <taxon>Bacteria</taxon>
        <taxon>Bacillati</taxon>
        <taxon>Bacillota</taxon>
        <taxon>Bacilli</taxon>
        <taxon>Bacillales</taxon>
        <taxon>Paenibacillaceae</taxon>
        <taxon>Paenibacillus</taxon>
    </lineage>
</organism>
<dbReference type="InterPro" id="IPR027417">
    <property type="entry name" value="P-loop_NTPase"/>
</dbReference>
<reference evidence="2" key="1">
    <citation type="submission" date="2020-09" db="EMBL/GenBank/DDBJ databases">
        <title>A novel bacterium of genus Paenibacillus, isolated from South China Sea.</title>
        <authorList>
            <person name="Huang H."/>
            <person name="Mo K."/>
            <person name="Hu Y."/>
        </authorList>
    </citation>
    <scope>NUCLEOTIDE SEQUENCE</scope>
    <source>
        <strain evidence="2">IB182493</strain>
    </source>
</reference>
<dbReference type="EMBL" id="JACXIY010000018">
    <property type="protein sequence ID" value="MBD2870224.1"/>
    <property type="molecule type" value="Genomic_DNA"/>
</dbReference>
<dbReference type="AlphaFoldDB" id="A0A927CLG7"/>
<proteinExistence type="predicted"/>
<evidence type="ECO:0000313" key="3">
    <source>
        <dbReference type="Proteomes" id="UP000632125"/>
    </source>
</evidence>
<dbReference type="Proteomes" id="UP000632125">
    <property type="component" value="Unassembled WGS sequence"/>
</dbReference>
<dbReference type="SUPFAM" id="SSF52540">
    <property type="entry name" value="P-loop containing nucleoside triphosphate hydrolases"/>
    <property type="match status" value="1"/>
</dbReference>
<dbReference type="PANTHER" id="PTHR41259:SF1">
    <property type="entry name" value="DOUBLE-STRAND BREAK REPAIR RAD50 ATPASE, PUTATIVE-RELATED"/>
    <property type="match status" value="1"/>
</dbReference>
<keyword evidence="1" id="KW-0175">Coiled coil</keyword>